<sequence length="946" mass="108593">MFSIAKKKTCIVIGYILIFYSPDKFSEKEYIIIKDLKETRLEKIFMFSDVTNSEMKASMIKKYDYDDEKDEFGLFSEFDQQAHCSSAGGRESADCTMREEDETNTNFETAQIRPNVIYKALELPITLTLYSKLQKLTPETSQVKLANNEIYHCLIYLLFIWEKPEIIAFIVCNHLQDDPTLYEWLLAGNTGTNMSQEEITKNKADIYRALMCLGTIVRSNIEFIVTGRNFGEESACSRFTTNQVLPRMYLLLSELRIGIFINYLSMKVRFLEVNDDLLAEKFEYYKNESQLEVQINFVQPSQAYSSMKNIDEMYRQMFLSLANSKFLYLENVVKINLNFGEIDFTPYFDVLTGLNSKIAVITYKHPNGICYNAIPSAISEISVSFLYNFSQNCACYCSDKVRELSISDAKIPCNLSLGTNTQVFKAYDIEICSEAVLVLDHRLKLVSIMNVNGDIEPCENGCYNTIYLLKSKGGNFYYESKEEVILRISGAEINNLLLTDDVTEIILDSITISEENQLRLNVGFKNLSIQDCCGKINFSGFMNLFELTFVETTVFVYEINKDTRRTEVLIERLALDSDTNMNLLSAYIRLVAVDTCGHILVINCKNHSSYLHLKSCVGNFVLVEPESLKRLNLEFDENGNFSLDYEGEFSMLTHLYLSYNTRYRELVERIVRSRQNLEVFVFYCPSLDNAEESQNRLPSVNEASSVTDENISGNPSGEDGTTRSDINVADRALHNEMNALLHHFLSNTSVQNKLRSLDITNFPIINVNYEMLEIFTNLDTLCVSFFFSNFHHILERLPATIMSLTVVGKAENHGKYQKTNIGASTCIKLRSNMVLRKLRINGCFIENLEMFLANLPMRLEVLSVNLSKVEYKNSTCCSPKVYIIKLVLNFFEECPPGLFDDEVDEHGKLRHILSFLSQFIHFKYTHSVICTRGTQRRTIDPNIFSF</sequence>
<dbReference type="Proteomes" id="UP000011185">
    <property type="component" value="Unassembled WGS sequence"/>
</dbReference>
<evidence type="ECO:0000313" key="3">
    <source>
        <dbReference type="Proteomes" id="UP000011185"/>
    </source>
</evidence>
<feature type="region of interest" description="Disordered" evidence="1">
    <location>
        <begin position="694"/>
        <end position="724"/>
    </location>
</feature>
<feature type="compositionally biased region" description="Polar residues" evidence="1">
    <location>
        <begin position="695"/>
        <end position="715"/>
    </location>
</feature>
<accession>L7JVD9</accession>
<name>L7JVD9_TRAHO</name>
<dbReference type="EMBL" id="JH993959">
    <property type="protein sequence ID" value="ELQ75453.1"/>
    <property type="molecule type" value="Genomic_DNA"/>
</dbReference>
<dbReference type="AlphaFoldDB" id="L7JVD9"/>
<dbReference type="HOGENOM" id="CLU_311733_0_0_1"/>
<dbReference type="OrthoDB" id="10495330at2759"/>
<evidence type="ECO:0000256" key="1">
    <source>
        <dbReference type="SAM" id="MobiDB-lite"/>
    </source>
</evidence>
<keyword evidence="3" id="KW-1185">Reference proteome</keyword>
<dbReference type="InParanoid" id="L7JVD9"/>
<evidence type="ECO:0000313" key="2">
    <source>
        <dbReference type="EMBL" id="ELQ75453.1"/>
    </source>
</evidence>
<gene>
    <name evidence="2" type="ORF">THOM_1594</name>
</gene>
<proteinExistence type="predicted"/>
<reference evidence="2 3" key="1">
    <citation type="journal article" date="2012" name="PLoS Pathog.">
        <title>The genome of the obligate intracellular parasite Trachipleistophora hominis: new insights into microsporidian genome dynamics and reductive evolution.</title>
        <authorList>
            <person name="Heinz E."/>
            <person name="Williams T.A."/>
            <person name="Nakjang S."/>
            <person name="Noel C.J."/>
            <person name="Swan D.C."/>
            <person name="Goldberg A.V."/>
            <person name="Harris S.R."/>
            <person name="Weinmaier T."/>
            <person name="Markert S."/>
            <person name="Becher D."/>
            <person name="Bernhardt J."/>
            <person name="Dagan T."/>
            <person name="Hacker C."/>
            <person name="Lucocq J.M."/>
            <person name="Schweder T."/>
            <person name="Rattei T."/>
            <person name="Hall N."/>
            <person name="Hirt R.P."/>
            <person name="Embley T.M."/>
        </authorList>
    </citation>
    <scope>NUCLEOTIDE SEQUENCE [LARGE SCALE GENOMIC DNA]</scope>
</reference>
<organism evidence="2 3">
    <name type="scientific">Trachipleistophora hominis</name>
    <name type="common">Microsporidian parasite</name>
    <dbReference type="NCBI Taxonomy" id="72359"/>
    <lineage>
        <taxon>Eukaryota</taxon>
        <taxon>Fungi</taxon>
        <taxon>Fungi incertae sedis</taxon>
        <taxon>Microsporidia</taxon>
        <taxon>Pleistophoridae</taxon>
        <taxon>Trachipleistophora</taxon>
    </lineage>
</organism>
<dbReference type="OMA" id="ISARACM"/>
<protein>
    <submittedName>
        <fullName evidence="2">Putative LRR containing protein</fullName>
    </submittedName>
</protein>
<dbReference type="VEuPathDB" id="MicrosporidiaDB:THOM_1594"/>